<dbReference type="Pfam" id="PF00782">
    <property type="entry name" value="DSPc"/>
    <property type="match status" value="1"/>
</dbReference>
<feature type="domain" description="Tyrosine-protein phosphatase" evidence="4">
    <location>
        <begin position="24"/>
        <end position="164"/>
    </location>
</feature>
<dbReference type="GO" id="GO:0030837">
    <property type="term" value="P:negative regulation of actin filament polymerization"/>
    <property type="evidence" value="ECO:0007669"/>
    <property type="project" value="InterPro"/>
</dbReference>
<dbReference type="Proteomes" id="UP000694558">
    <property type="component" value="Chromosome 13"/>
</dbReference>
<protein>
    <submittedName>
        <fullName evidence="6">Uncharacterized protein</fullName>
    </submittedName>
</protein>
<dbReference type="PANTHER" id="PTHR45864">
    <property type="entry name" value="SLINGSHOT PROTEIN PHOSPHATASE HOMOLOG"/>
    <property type="match status" value="1"/>
</dbReference>
<dbReference type="PROSITE" id="PS50054">
    <property type="entry name" value="TYR_PHOSPHATASE_DUAL"/>
    <property type="match status" value="1"/>
</dbReference>
<dbReference type="InterPro" id="IPR000340">
    <property type="entry name" value="Dual-sp_phosphatase_cat-dom"/>
</dbReference>
<dbReference type="AlphaFoldDB" id="A0A8D3BMN1"/>
<keyword evidence="3" id="KW-1133">Transmembrane helix</keyword>
<sequence length="188" mass="21395">TWSRSAGTLVDRGKQLFLFLIFSHCSRATVNLRLMVILRCVSLSHHRGSYVCVRMFFSVGYILNVTREIDNFFPESFTYMNIRQSLQTTEGASLDLCRKSGQAVLVHCKMGVSRSASTVISYAMKQQRWPLDVALAYVRDRRSIIKPNEGFMKQLQTYNGILKARSGIVLVLGLIVFKISFLGFCCYL</sequence>
<dbReference type="Ensembl" id="ENSSMAT00000077551.1">
    <property type="protein sequence ID" value="ENSSMAP00000036289.1"/>
    <property type="gene ID" value="ENSSMAG00000035444.1"/>
</dbReference>
<keyword evidence="1" id="KW-0378">Hydrolase</keyword>
<proteinExistence type="predicted"/>
<dbReference type="InterPro" id="IPR000387">
    <property type="entry name" value="Tyr_Pase_dom"/>
</dbReference>
<dbReference type="SMART" id="SM00195">
    <property type="entry name" value="DSPc"/>
    <property type="match status" value="1"/>
</dbReference>
<keyword evidence="3" id="KW-0812">Transmembrane</keyword>
<dbReference type="InterPro" id="IPR020422">
    <property type="entry name" value="TYR_PHOSPHATASE_DUAL_dom"/>
</dbReference>
<dbReference type="Gene3D" id="3.90.190.10">
    <property type="entry name" value="Protein tyrosine phosphatase superfamily"/>
    <property type="match status" value="1"/>
</dbReference>
<dbReference type="PANTHER" id="PTHR45864:SF4">
    <property type="entry name" value="PROTEIN PHOSPHATASE SLINGSHOT HOMOLOG 3"/>
    <property type="match status" value="1"/>
</dbReference>
<dbReference type="InterPro" id="IPR043587">
    <property type="entry name" value="Phosphatase_SSH-like"/>
</dbReference>
<dbReference type="InterPro" id="IPR016130">
    <property type="entry name" value="Tyr_Pase_AS"/>
</dbReference>
<reference evidence="6" key="2">
    <citation type="submission" date="2025-08" db="UniProtKB">
        <authorList>
            <consortium name="Ensembl"/>
        </authorList>
    </citation>
    <scope>IDENTIFICATION</scope>
</reference>
<evidence type="ECO:0000313" key="7">
    <source>
        <dbReference type="Proteomes" id="UP000694558"/>
    </source>
</evidence>
<feature type="domain" description="Tyrosine specific protein phosphatases" evidence="5">
    <location>
        <begin position="80"/>
        <end position="142"/>
    </location>
</feature>
<keyword evidence="2" id="KW-0904">Protein phosphatase</keyword>
<reference evidence="6" key="1">
    <citation type="submission" date="2023-05" db="EMBL/GenBank/DDBJ databases">
        <title>High-quality long-read genome of Scophthalmus maximus.</title>
        <authorList>
            <person name="Lien S."/>
            <person name="Martinez P."/>
        </authorList>
    </citation>
    <scope>NUCLEOTIDE SEQUENCE [LARGE SCALE GENOMIC DNA]</scope>
</reference>
<dbReference type="PROSITE" id="PS00383">
    <property type="entry name" value="TYR_PHOSPHATASE_1"/>
    <property type="match status" value="1"/>
</dbReference>
<feature type="transmembrane region" description="Helical" evidence="3">
    <location>
        <begin position="167"/>
        <end position="187"/>
    </location>
</feature>
<evidence type="ECO:0000256" key="1">
    <source>
        <dbReference type="ARBA" id="ARBA00022801"/>
    </source>
</evidence>
<organism evidence="6 7">
    <name type="scientific">Scophthalmus maximus</name>
    <name type="common">Turbot</name>
    <name type="synonym">Psetta maxima</name>
    <dbReference type="NCBI Taxonomy" id="52904"/>
    <lineage>
        <taxon>Eukaryota</taxon>
        <taxon>Metazoa</taxon>
        <taxon>Chordata</taxon>
        <taxon>Craniata</taxon>
        <taxon>Vertebrata</taxon>
        <taxon>Euteleostomi</taxon>
        <taxon>Actinopterygii</taxon>
        <taxon>Neopterygii</taxon>
        <taxon>Teleostei</taxon>
        <taxon>Neoteleostei</taxon>
        <taxon>Acanthomorphata</taxon>
        <taxon>Carangaria</taxon>
        <taxon>Pleuronectiformes</taxon>
        <taxon>Pleuronectoidei</taxon>
        <taxon>Scophthalmidae</taxon>
        <taxon>Scophthalmus</taxon>
    </lineage>
</organism>
<dbReference type="GO" id="GO:0004721">
    <property type="term" value="F:phosphoprotein phosphatase activity"/>
    <property type="evidence" value="ECO:0007669"/>
    <property type="project" value="UniProtKB-KW"/>
</dbReference>
<dbReference type="GO" id="GO:0003779">
    <property type="term" value="F:actin binding"/>
    <property type="evidence" value="ECO:0007669"/>
    <property type="project" value="InterPro"/>
</dbReference>
<dbReference type="SUPFAM" id="SSF52799">
    <property type="entry name" value="(Phosphotyrosine protein) phosphatases II"/>
    <property type="match status" value="1"/>
</dbReference>
<name>A0A8D3BMN1_SCOMX</name>
<dbReference type="PROSITE" id="PS50056">
    <property type="entry name" value="TYR_PHOSPHATASE_2"/>
    <property type="match status" value="1"/>
</dbReference>
<keyword evidence="3" id="KW-0472">Membrane</keyword>
<evidence type="ECO:0000256" key="2">
    <source>
        <dbReference type="ARBA" id="ARBA00022912"/>
    </source>
</evidence>
<evidence type="ECO:0000259" key="4">
    <source>
        <dbReference type="PROSITE" id="PS50054"/>
    </source>
</evidence>
<evidence type="ECO:0000259" key="5">
    <source>
        <dbReference type="PROSITE" id="PS50056"/>
    </source>
</evidence>
<dbReference type="GeneTree" id="ENSGT00940000160322"/>
<dbReference type="InterPro" id="IPR029021">
    <property type="entry name" value="Prot-tyrosine_phosphatase-like"/>
</dbReference>
<accession>A0A8D3BMN1</accession>
<evidence type="ECO:0000313" key="6">
    <source>
        <dbReference type="Ensembl" id="ENSSMAP00000036289.1"/>
    </source>
</evidence>
<evidence type="ECO:0000256" key="3">
    <source>
        <dbReference type="SAM" id="Phobius"/>
    </source>
</evidence>